<evidence type="ECO:0000313" key="2">
    <source>
        <dbReference type="Proteomes" id="UP001259420"/>
    </source>
</evidence>
<comment type="caution">
    <text evidence="1">The sequence shown here is derived from an EMBL/GenBank/DDBJ whole genome shotgun (WGS) entry which is preliminary data.</text>
</comment>
<proteinExistence type="predicted"/>
<keyword evidence="2" id="KW-1185">Reference proteome</keyword>
<sequence>MKTKHRFKFPAKTHHDVQEMPMDFDFHVNVGDFVEFDMIPGKNWKITRKKFKVLMDNTVEYVDYETVPA</sequence>
<dbReference type="Proteomes" id="UP001259420">
    <property type="component" value="Unassembled WGS sequence"/>
</dbReference>
<name>A0ACC6JKQ1_9PSED</name>
<accession>A0ACC6JKQ1</accession>
<protein>
    <submittedName>
        <fullName evidence="1">Uncharacterized protein</fullName>
    </submittedName>
</protein>
<organism evidence="1 2">
    <name type="scientific">Pseudomonas synxantha</name>
    <dbReference type="NCBI Taxonomy" id="47883"/>
    <lineage>
        <taxon>Bacteria</taxon>
        <taxon>Pseudomonadati</taxon>
        <taxon>Pseudomonadota</taxon>
        <taxon>Gammaproteobacteria</taxon>
        <taxon>Pseudomonadales</taxon>
        <taxon>Pseudomonadaceae</taxon>
        <taxon>Pseudomonas</taxon>
    </lineage>
</organism>
<evidence type="ECO:0000313" key="1">
    <source>
        <dbReference type="EMBL" id="MDR6606935.1"/>
    </source>
</evidence>
<gene>
    <name evidence="1" type="ORF">J2X87_002001</name>
</gene>
<reference evidence="1" key="1">
    <citation type="submission" date="2023-07" db="EMBL/GenBank/DDBJ databases">
        <title>Sorghum-associated microbial communities from plants grown in Nebraska, USA.</title>
        <authorList>
            <person name="Schachtman D."/>
        </authorList>
    </citation>
    <scope>NUCLEOTIDE SEQUENCE</scope>
    <source>
        <strain evidence="1">BE46</strain>
    </source>
</reference>
<dbReference type="EMBL" id="JAVDSD010000003">
    <property type="protein sequence ID" value="MDR6606935.1"/>
    <property type="molecule type" value="Genomic_DNA"/>
</dbReference>